<dbReference type="EC" id="3.1.1.3" evidence="6"/>
<dbReference type="GO" id="GO:0032585">
    <property type="term" value="C:multivesicular body membrane"/>
    <property type="evidence" value="ECO:0007669"/>
    <property type="project" value="UniProtKB-SubCell"/>
</dbReference>
<evidence type="ECO:0000256" key="17">
    <source>
        <dbReference type="ARBA" id="ARBA00024663"/>
    </source>
</evidence>
<feature type="region of interest" description="Disordered" evidence="19">
    <location>
        <begin position="468"/>
        <end position="504"/>
    </location>
</feature>
<feature type="compositionally biased region" description="Acidic residues" evidence="19">
    <location>
        <begin position="481"/>
        <end position="491"/>
    </location>
</feature>
<evidence type="ECO:0000256" key="5">
    <source>
        <dbReference type="ARBA" id="ARBA00011137"/>
    </source>
</evidence>
<dbReference type="InterPro" id="IPR029058">
    <property type="entry name" value="AB_hydrolase_fold"/>
</dbReference>
<keyword evidence="15" id="KW-0472">Membrane</keyword>
<dbReference type="EMBL" id="CP144532">
    <property type="protein sequence ID" value="WWC60225.1"/>
    <property type="molecule type" value="Genomic_DNA"/>
</dbReference>
<comment type="catalytic activity">
    <reaction evidence="1">
        <text>a triacylglycerol + H2O = a diacylglycerol + a fatty acid + H(+)</text>
        <dbReference type="Rhea" id="RHEA:12044"/>
        <dbReference type="ChEBI" id="CHEBI:15377"/>
        <dbReference type="ChEBI" id="CHEBI:15378"/>
        <dbReference type="ChEBI" id="CHEBI:17855"/>
        <dbReference type="ChEBI" id="CHEBI:18035"/>
        <dbReference type="ChEBI" id="CHEBI:28868"/>
        <dbReference type="EC" id="3.1.1.3"/>
    </reaction>
</comment>
<sequence length="546" mass="59408">MHIPLITNLATSLLPLLSSSSSPAPIESPSTSAITIRPIHAHTHKYNASTSTSTLYFHNASSDSRASFYAHDYPLSTFSADILSDIPDLGPDDLTIRTVKTTIRRPKVRPPSVFSWLLSHRKMTNGIIPFKSGVNNTDDIWIAPDMNADNGEWEDVEVVAPNIKDRQTLITLAKITSNAYVLPDSGEWWPVGKFNNHTVPFGWDDNADGLRGHIFADPKNETVIISIKGTSAGVLGSGGPTAKNDKFNDNLLFSCCCARVDFSWTPVCDCYAGGWKCEQTCLEDALVNESVYATVGTNLYNNVTYMYPNATIWLVGHSLGGSLSALVGLSFGAPAVTFEAPGDKQAASRLHLPLPPGMPAAKTAITHVYHTADPIPNGACNGAYSGCYAAGFALESKCHTGQTILYDTVTVKGWSVDIRTHRITDIIEKVLADPWPEVDKPKKPDTQPSYLNVKNGWDIGLGGQWWGWGRKGPGKDKDPNDDGSDGEENDGDWEKHGGVPQAEAEEDCVDCFKWEFGDGWNKDPKKSDANDELSIAAARRQGLKRT</sequence>
<feature type="domain" description="Fungal lipase-type" evidence="21">
    <location>
        <begin position="258"/>
        <end position="330"/>
    </location>
</feature>
<evidence type="ECO:0000256" key="10">
    <source>
        <dbReference type="ARBA" id="ARBA00022963"/>
    </source>
</evidence>
<evidence type="ECO:0000256" key="11">
    <source>
        <dbReference type="ARBA" id="ARBA00022968"/>
    </source>
</evidence>
<evidence type="ECO:0000256" key="1">
    <source>
        <dbReference type="ARBA" id="ARBA00001024"/>
    </source>
</evidence>
<keyword evidence="13" id="KW-0072">Autophagy</keyword>
<evidence type="ECO:0000313" key="24">
    <source>
        <dbReference type="Proteomes" id="UP000078595"/>
    </source>
</evidence>
<dbReference type="Proteomes" id="UP000078595">
    <property type="component" value="Chromosome 3"/>
</dbReference>
<evidence type="ECO:0000256" key="6">
    <source>
        <dbReference type="ARBA" id="ARBA00013279"/>
    </source>
</evidence>
<protein>
    <recommendedName>
        <fullName evidence="6">triacylglycerol lipase</fullName>
        <ecNumber evidence="6">3.1.1.3</ecNumber>
    </recommendedName>
    <alternativeName>
        <fullName evidence="18">Autophagy-related protein 15</fullName>
    </alternativeName>
</protein>
<feature type="signal peptide" evidence="20">
    <location>
        <begin position="1"/>
        <end position="20"/>
    </location>
</feature>
<evidence type="ECO:0000256" key="19">
    <source>
        <dbReference type="SAM" id="MobiDB-lite"/>
    </source>
</evidence>
<comment type="similarity">
    <text evidence="4">Belongs to the AB hydrolase superfamily. Lipase family.</text>
</comment>
<comment type="function">
    <text evidence="17">Lipase which is essential for lysis of subvacuolar cytoplasm to vacuole targeted bodies and intravacuolar autophagic bodies. Involved in the lysis of intravacuolar multivesicular body (MVB) vesicles. The intravacuolar membrane disintegration by ATG15 is critical to life span extension.</text>
</comment>
<keyword evidence="24" id="KW-1185">Reference proteome</keyword>
<dbReference type="STRING" id="1296121.A0A1A6A9R4"/>
<dbReference type="GO" id="GO:0004806">
    <property type="term" value="F:triacylglycerol lipase activity"/>
    <property type="evidence" value="ECO:0007669"/>
    <property type="project" value="UniProtKB-EC"/>
</dbReference>
<dbReference type="SUPFAM" id="SSF53474">
    <property type="entry name" value="alpha/beta-Hydrolases"/>
    <property type="match status" value="1"/>
</dbReference>
<dbReference type="FunFam" id="3.40.50.1820:FF:000129">
    <property type="entry name" value="Autophagy related lipase Atg15, putative"/>
    <property type="match status" value="1"/>
</dbReference>
<keyword evidence="10" id="KW-0442">Lipid degradation</keyword>
<reference evidence="22" key="1">
    <citation type="submission" date="2013-07" db="EMBL/GenBank/DDBJ databases">
        <title>The Genome Sequence of Cryptococcus dejecticola CBS10117.</title>
        <authorList>
            <consortium name="The Broad Institute Genome Sequencing Platform"/>
            <person name="Cuomo C."/>
            <person name="Litvintseva A."/>
            <person name="Chen Y."/>
            <person name="Heitman J."/>
            <person name="Sun S."/>
            <person name="Springer D."/>
            <person name="Dromer F."/>
            <person name="Young S.K."/>
            <person name="Zeng Q."/>
            <person name="Gargeya S."/>
            <person name="Fitzgerald M."/>
            <person name="Abouelleil A."/>
            <person name="Alvarado L."/>
            <person name="Berlin A.M."/>
            <person name="Chapman S.B."/>
            <person name="Dewar J."/>
            <person name="Goldberg J."/>
            <person name="Griggs A."/>
            <person name="Gujja S."/>
            <person name="Hansen M."/>
            <person name="Howarth C."/>
            <person name="Imamovic A."/>
            <person name="Larimer J."/>
            <person name="McCowan C."/>
            <person name="Murphy C."/>
            <person name="Pearson M."/>
            <person name="Priest M."/>
            <person name="Roberts A."/>
            <person name="Saif S."/>
            <person name="Shea T."/>
            <person name="Sykes S."/>
            <person name="Wortman J."/>
            <person name="Nusbaum C."/>
            <person name="Birren B."/>
        </authorList>
    </citation>
    <scope>NUCLEOTIDE SEQUENCE [LARGE SCALE GENOMIC DNA]</scope>
    <source>
        <strain evidence="22">CBS 10117</strain>
    </source>
</reference>
<evidence type="ECO:0000256" key="12">
    <source>
        <dbReference type="ARBA" id="ARBA00022989"/>
    </source>
</evidence>
<proteinExistence type="inferred from homology"/>
<keyword evidence="9" id="KW-0378">Hydrolase</keyword>
<dbReference type="PANTHER" id="PTHR47175:SF2">
    <property type="entry name" value="LIPASE ATG15-RELATED"/>
    <property type="match status" value="1"/>
</dbReference>
<feature type="chain" id="PRO_5008342230" description="triacylglycerol lipase" evidence="20">
    <location>
        <begin position="21"/>
        <end position="546"/>
    </location>
</feature>
<dbReference type="Gene3D" id="3.40.50.1820">
    <property type="entry name" value="alpha/beta hydrolase"/>
    <property type="match status" value="1"/>
</dbReference>
<keyword evidence="20" id="KW-0732">Signal</keyword>
<evidence type="ECO:0000256" key="20">
    <source>
        <dbReference type="SAM" id="SignalP"/>
    </source>
</evidence>
<evidence type="ECO:0000256" key="16">
    <source>
        <dbReference type="ARBA" id="ARBA00023180"/>
    </source>
</evidence>
<organism evidence="22">
    <name type="scientific">Kwoniella dejecticola CBS 10117</name>
    <dbReference type="NCBI Taxonomy" id="1296121"/>
    <lineage>
        <taxon>Eukaryota</taxon>
        <taxon>Fungi</taxon>
        <taxon>Dikarya</taxon>
        <taxon>Basidiomycota</taxon>
        <taxon>Agaricomycotina</taxon>
        <taxon>Tremellomycetes</taxon>
        <taxon>Tremellales</taxon>
        <taxon>Cryptococcaceae</taxon>
        <taxon>Kwoniella</taxon>
    </lineage>
</organism>
<dbReference type="VEuPathDB" id="FungiDB:I303_02806"/>
<accession>A0A1A6A9R4</accession>
<keyword evidence="11" id="KW-0735">Signal-anchor</keyword>
<keyword evidence="8" id="KW-0967">Endosome</keyword>
<evidence type="ECO:0000313" key="22">
    <source>
        <dbReference type="EMBL" id="OBR86791.1"/>
    </source>
</evidence>
<comment type="subunit">
    <text evidence="5">Binds to both phosphatidylinositol (PI) and phosphatidylinositol 3,5-bisphosphate (PIP2).</text>
</comment>
<dbReference type="CDD" id="cd00519">
    <property type="entry name" value="Lipase_3"/>
    <property type="match status" value="1"/>
</dbReference>
<evidence type="ECO:0000256" key="2">
    <source>
        <dbReference type="ARBA" id="ARBA00004270"/>
    </source>
</evidence>
<dbReference type="RefSeq" id="XP_018264633.1">
    <property type="nucleotide sequence ID" value="XM_018406139.1"/>
</dbReference>
<keyword evidence="12" id="KW-1133">Transmembrane helix</keyword>
<dbReference type="GeneID" id="28966505"/>
<dbReference type="InterPro" id="IPR050805">
    <property type="entry name" value="ATG15_Lipase"/>
</dbReference>
<dbReference type="OrthoDB" id="58570at2759"/>
<dbReference type="GO" id="GO:0005775">
    <property type="term" value="C:vacuolar lumen"/>
    <property type="evidence" value="ECO:0007669"/>
    <property type="project" value="TreeGrafter"/>
</dbReference>
<evidence type="ECO:0000256" key="14">
    <source>
        <dbReference type="ARBA" id="ARBA00023098"/>
    </source>
</evidence>
<reference evidence="23" key="2">
    <citation type="submission" date="2013-07" db="EMBL/GenBank/DDBJ databases">
        <authorList>
            <consortium name="The Broad Institute Genome Sequencing Platform"/>
            <person name="Cuomo C."/>
            <person name="Litvintseva A."/>
            <person name="Chen Y."/>
            <person name="Heitman J."/>
            <person name="Sun S."/>
            <person name="Springer D."/>
            <person name="Dromer F."/>
            <person name="Young S.K."/>
            <person name="Zeng Q."/>
            <person name="Gargeya S."/>
            <person name="Fitzgerald M."/>
            <person name="Abouelleil A."/>
            <person name="Alvarado L."/>
            <person name="Berlin A.M."/>
            <person name="Chapman S.B."/>
            <person name="Dewar J."/>
            <person name="Goldberg J."/>
            <person name="Griggs A."/>
            <person name="Gujja S."/>
            <person name="Hansen M."/>
            <person name="Howarth C."/>
            <person name="Imamovic A."/>
            <person name="Larimer J."/>
            <person name="McCowan C."/>
            <person name="Murphy C."/>
            <person name="Pearson M."/>
            <person name="Priest M."/>
            <person name="Roberts A."/>
            <person name="Saif S."/>
            <person name="Shea T."/>
            <person name="Sykes S."/>
            <person name="Wortman J."/>
            <person name="Nusbaum C."/>
            <person name="Birren B."/>
        </authorList>
    </citation>
    <scope>NUCLEOTIDE SEQUENCE</scope>
    <source>
        <strain evidence="23">CBS 10117</strain>
    </source>
</reference>
<keyword evidence="16" id="KW-0325">Glycoprotein</keyword>
<dbReference type="GO" id="GO:0004620">
    <property type="term" value="F:phospholipase activity"/>
    <property type="evidence" value="ECO:0007669"/>
    <property type="project" value="TreeGrafter"/>
</dbReference>
<dbReference type="GO" id="GO:0034727">
    <property type="term" value="P:piecemeal microautophagy of the nucleus"/>
    <property type="evidence" value="ECO:0007669"/>
    <property type="project" value="TreeGrafter"/>
</dbReference>
<dbReference type="InterPro" id="IPR002921">
    <property type="entry name" value="Fungal_lipase-type"/>
</dbReference>
<evidence type="ECO:0000256" key="7">
    <source>
        <dbReference type="ARBA" id="ARBA00022692"/>
    </source>
</evidence>
<evidence type="ECO:0000256" key="8">
    <source>
        <dbReference type="ARBA" id="ARBA00022753"/>
    </source>
</evidence>
<evidence type="ECO:0000256" key="15">
    <source>
        <dbReference type="ARBA" id="ARBA00023136"/>
    </source>
</evidence>
<dbReference type="KEGG" id="kdj:28966505"/>
<keyword evidence="7" id="KW-0812">Transmembrane</keyword>
<comment type="subcellular location">
    <subcellularLocation>
        <location evidence="3">Endosome</location>
        <location evidence="3">Multivesicular body membrane</location>
        <topology evidence="3">Single-pass type II membrane protein</topology>
    </subcellularLocation>
    <subcellularLocation>
        <location evidence="2">Prevacuolar compartment membrane</location>
        <topology evidence="2">Single-pass type II membrane protein</topology>
    </subcellularLocation>
</comment>
<feature type="compositionally biased region" description="Basic and acidic residues" evidence="19">
    <location>
        <begin position="517"/>
        <end position="529"/>
    </location>
</feature>
<dbReference type="EMBL" id="KI894029">
    <property type="protein sequence ID" value="OBR86791.1"/>
    <property type="molecule type" value="Genomic_DNA"/>
</dbReference>
<dbReference type="GO" id="GO:0046461">
    <property type="term" value="P:neutral lipid catabolic process"/>
    <property type="evidence" value="ECO:0007669"/>
    <property type="project" value="TreeGrafter"/>
</dbReference>
<dbReference type="PANTHER" id="PTHR47175">
    <property type="entry name" value="LIPASE ATG15-RELATED"/>
    <property type="match status" value="1"/>
</dbReference>
<gene>
    <name evidence="22" type="ORF">I303_02806</name>
    <name evidence="23" type="ORF">I303_102791</name>
</gene>
<reference evidence="23" key="3">
    <citation type="submission" date="2024-02" db="EMBL/GenBank/DDBJ databases">
        <title>Comparative genomics of Cryptococcus and Kwoniella reveals pathogenesis evolution and contrasting modes of karyotype evolution via chromosome fusion or intercentromeric recombination.</title>
        <authorList>
            <person name="Coelho M.A."/>
            <person name="David-Palma M."/>
            <person name="Shea T."/>
            <person name="Bowers K."/>
            <person name="McGinley-Smith S."/>
            <person name="Mohammad A.W."/>
            <person name="Gnirke A."/>
            <person name="Yurkov A.M."/>
            <person name="Nowrousian M."/>
            <person name="Sun S."/>
            <person name="Cuomo C.A."/>
            <person name="Heitman J."/>
        </authorList>
    </citation>
    <scope>NUCLEOTIDE SEQUENCE</scope>
    <source>
        <strain evidence="23">CBS 10117</strain>
    </source>
</reference>
<dbReference type="GO" id="GO:0034496">
    <property type="term" value="P:multivesicular body membrane disassembly"/>
    <property type="evidence" value="ECO:0007669"/>
    <property type="project" value="TreeGrafter"/>
</dbReference>
<dbReference type="Pfam" id="PF01764">
    <property type="entry name" value="Lipase_3"/>
    <property type="match status" value="1"/>
</dbReference>
<evidence type="ECO:0000256" key="3">
    <source>
        <dbReference type="ARBA" id="ARBA00004343"/>
    </source>
</evidence>
<name>A0A1A6A9R4_9TREE</name>
<dbReference type="GO" id="GO:0006660">
    <property type="term" value="P:phosphatidylserine catabolic process"/>
    <property type="evidence" value="ECO:0007669"/>
    <property type="project" value="TreeGrafter"/>
</dbReference>
<evidence type="ECO:0000256" key="18">
    <source>
        <dbReference type="ARBA" id="ARBA00029828"/>
    </source>
</evidence>
<evidence type="ECO:0000256" key="13">
    <source>
        <dbReference type="ARBA" id="ARBA00023006"/>
    </source>
</evidence>
<evidence type="ECO:0000313" key="23">
    <source>
        <dbReference type="EMBL" id="WWC60225.1"/>
    </source>
</evidence>
<evidence type="ECO:0000259" key="21">
    <source>
        <dbReference type="Pfam" id="PF01764"/>
    </source>
</evidence>
<keyword evidence="14" id="KW-0443">Lipid metabolism</keyword>
<dbReference type="AlphaFoldDB" id="A0A1A6A9R4"/>
<evidence type="ECO:0000256" key="9">
    <source>
        <dbReference type="ARBA" id="ARBA00022801"/>
    </source>
</evidence>
<evidence type="ECO:0000256" key="4">
    <source>
        <dbReference type="ARBA" id="ARBA00010701"/>
    </source>
</evidence>
<feature type="region of interest" description="Disordered" evidence="19">
    <location>
        <begin position="517"/>
        <end position="546"/>
    </location>
</feature>